<keyword evidence="6" id="KW-1185">Reference proteome</keyword>
<comment type="caution">
    <text evidence="5">The sequence shown here is derived from an EMBL/GenBank/DDBJ whole genome shotgun (WGS) entry which is preliminary data.</text>
</comment>
<evidence type="ECO:0000256" key="4">
    <source>
        <dbReference type="PIRSR" id="PIRSR001365-2"/>
    </source>
</evidence>
<sequence>MTKARRGIYAAAISPFDANGALDHAKLLGYCQHLLSDGGCDGVAPTGTTGEGTSVAMVDRLALPEVFANAGIERDRVIFGTGAPSAGDCVALTQAAVDAGFVNVLVLPPYYYKNPSDDGLFRYYANLVEKIGHDDLRIYLYHFPQMSQVPLSTDLVLRLRDAFGPIIAGLKDSSGDFAQSRAFVEATGGVEADFDIYPSSEAFLWDGLSIGTAGIISGSTNITANLVQTARHAPEGAERDSAMDVVCAARAMVGKYPMMAAMKTAESFRSGDDGWLNMAPPLMPLSDDQKAALKADIDALGASTKAGA</sequence>
<evidence type="ECO:0000313" key="5">
    <source>
        <dbReference type="EMBL" id="MBB5720798.1"/>
    </source>
</evidence>
<comment type="similarity">
    <text evidence="2">Belongs to the DapA family.</text>
</comment>
<organism evidence="5 6">
    <name type="scientific">Yoonia ponticola</name>
    <dbReference type="NCBI Taxonomy" id="1524255"/>
    <lineage>
        <taxon>Bacteria</taxon>
        <taxon>Pseudomonadati</taxon>
        <taxon>Pseudomonadota</taxon>
        <taxon>Alphaproteobacteria</taxon>
        <taxon>Rhodobacterales</taxon>
        <taxon>Paracoccaceae</taxon>
        <taxon>Yoonia</taxon>
    </lineage>
</organism>
<dbReference type="PRINTS" id="PR00146">
    <property type="entry name" value="DHPICSNTHASE"/>
</dbReference>
<dbReference type="PANTHER" id="PTHR12128">
    <property type="entry name" value="DIHYDRODIPICOLINATE SYNTHASE"/>
    <property type="match status" value="1"/>
</dbReference>
<dbReference type="CDD" id="cd00408">
    <property type="entry name" value="DHDPS-like"/>
    <property type="match status" value="1"/>
</dbReference>
<dbReference type="PIRSF" id="PIRSF001365">
    <property type="entry name" value="DHDPS"/>
    <property type="match status" value="1"/>
</dbReference>
<gene>
    <name evidence="5" type="ORF">FHS72_000402</name>
</gene>
<evidence type="ECO:0000256" key="1">
    <source>
        <dbReference type="ARBA" id="ARBA00023239"/>
    </source>
</evidence>
<dbReference type="Pfam" id="PF00701">
    <property type="entry name" value="DHDPS"/>
    <property type="match status" value="1"/>
</dbReference>
<dbReference type="EC" id="4.3.3.7" evidence="5"/>
<dbReference type="AlphaFoldDB" id="A0A7W9BHR6"/>
<dbReference type="InterPro" id="IPR013785">
    <property type="entry name" value="Aldolase_TIM"/>
</dbReference>
<dbReference type="PANTHER" id="PTHR12128:SF67">
    <property type="entry name" value="BLR3884 PROTEIN"/>
    <property type="match status" value="1"/>
</dbReference>
<dbReference type="GO" id="GO:0008840">
    <property type="term" value="F:4-hydroxy-tetrahydrodipicolinate synthase activity"/>
    <property type="evidence" value="ECO:0007669"/>
    <property type="project" value="UniProtKB-EC"/>
</dbReference>
<dbReference type="RefSeq" id="WP_183524738.1">
    <property type="nucleotide sequence ID" value="NZ_JACIJM010000001.1"/>
</dbReference>
<accession>A0A7W9BHR6</accession>
<name>A0A7W9BHR6_9RHOB</name>
<feature type="active site" description="Schiff-base intermediate with substrate" evidence="3">
    <location>
        <position position="171"/>
    </location>
</feature>
<evidence type="ECO:0000256" key="2">
    <source>
        <dbReference type="PIRNR" id="PIRNR001365"/>
    </source>
</evidence>
<evidence type="ECO:0000256" key="3">
    <source>
        <dbReference type="PIRSR" id="PIRSR001365-1"/>
    </source>
</evidence>
<proteinExistence type="inferred from homology"/>
<dbReference type="SMART" id="SM01130">
    <property type="entry name" value="DHDPS"/>
    <property type="match status" value="1"/>
</dbReference>
<reference evidence="5 6" key="1">
    <citation type="submission" date="2020-08" db="EMBL/GenBank/DDBJ databases">
        <title>Genomic Encyclopedia of Type Strains, Phase IV (KMG-IV): sequencing the most valuable type-strain genomes for metagenomic binning, comparative biology and taxonomic classification.</title>
        <authorList>
            <person name="Goeker M."/>
        </authorList>
    </citation>
    <scope>NUCLEOTIDE SEQUENCE [LARGE SCALE GENOMIC DNA]</scope>
    <source>
        <strain evidence="5 6">DSM 101064</strain>
    </source>
</reference>
<dbReference type="EMBL" id="JACIJM010000001">
    <property type="protein sequence ID" value="MBB5720798.1"/>
    <property type="molecule type" value="Genomic_DNA"/>
</dbReference>
<feature type="binding site" evidence="4">
    <location>
        <position position="216"/>
    </location>
    <ligand>
        <name>pyruvate</name>
        <dbReference type="ChEBI" id="CHEBI:15361"/>
    </ligand>
</feature>
<evidence type="ECO:0000313" key="6">
    <source>
        <dbReference type="Proteomes" id="UP000535415"/>
    </source>
</evidence>
<dbReference type="InterPro" id="IPR002220">
    <property type="entry name" value="DapA-like"/>
</dbReference>
<protein>
    <submittedName>
        <fullName evidence="5">4-hydroxy-tetrahydrodipicolinate synthase</fullName>
        <ecNumber evidence="5">4.3.3.7</ecNumber>
    </submittedName>
</protein>
<dbReference type="Proteomes" id="UP000535415">
    <property type="component" value="Unassembled WGS sequence"/>
</dbReference>
<keyword evidence="1 2" id="KW-0456">Lyase</keyword>
<feature type="active site" description="Proton donor/acceptor" evidence="3">
    <location>
        <position position="141"/>
    </location>
</feature>
<dbReference type="SUPFAM" id="SSF51569">
    <property type="entry name" value="Aldolase"/>
    <property type="match status" value="1"/>
</dbReference>
<dbReference type="Gene3D" id="3.20.20.70">
    <property type="entry name" value="Aldolase class I"/>
    <property type="match status" value="1"/>
</dbReference>
<feature type="binding site" evidence="4">
    <location>
        <position position="49"/>
    </location>
    <ligand>
        <name>pyruvate</name>
        <dbReference type="ChEBI" id="CHEBI:15361"/>
    </ligand>
</feature>